<feature type="compositionally biased region" description="Basic and acidic residues" evidence="3">
    <location>
        <begin position="1121"/>
        <end position="1136"/>
    </location>
</feature>
<dbReference type="InterPro" id="IPR051190">
    <property type="entry name" value="Baculoviral_IAP"/>
</dbReference>
<reference evidence="4" key="1">
    <citation type="journal article" date="2020" name="Fungal Divers.">
        <title>Resolving the Mortierellaceae phylogeny through synthesis of multi-gene phylogenetics and phylogenomics.</title>
        <authorList>
            <person name="Vandepol N."/>
            <person name="Liber J."/>
            <person name="Desiro A."/>
            <person name="Na H."/>
            <person name="Kennedy M."/>
            <person name="Barry K."/>
            <person name="Grigoriev I.V."/>
            <person name="Miller A.N."/>
            <person name="O'Donnell K."/>
            <person name="Stajich J.E."/>
            <person name="Bonito G."/>
        </authorList>
    </citation>
    <scope>NUCLEOTIDE SEQUENCE</scope>
    <source>
        <strain evidence="4">REB-010B</strain>
    </source>
</reference>
<dbReference type="SMART" id="SM00238">
    <property type="entry name" value="BIR"/>
    <property type="match status" value="2"/>
</dbReference>
<protein>
    <recommendedName>
        <fullName evidence="6">Protein bir1</fullName>
    </recommendedName>
</protein>
<feature type="compositionally biased region" description="Low complexity" evidence="3">
    <location>
        <begin position="1038"/>
        <end position="1052"/>
    </location>
</feature>
<evidence type="ECO:0000256" key="2">
    <source>
        <dbReference type="ARBA" id="ARBA00022833"/>
    </source>
</evidence>
<feature type="region of interest" description="Disordered" evidence="3">
    <location>
        <begin position="481"/>
        <end position="552"/>
    </location>
</feature>
<dbReference type="Proteomes" id="UP000738325">
    <property type="component" value="Unassembled WGS sequence"/>
</dbReference>
<feature type="compositionally biased region" description="Basic and acidic residues" evidence="3">
    <location>
        <begin position="1148"/>
        <end position="1168"/>
    </location>
</feature>
<feature type="region of interest" description="Disordered" evidence="3">
    <location>
        <begin position="1022"/>
        <end position="1168"/>
    </location>
</feature>
<proteinExistence type="predicted"/>
<feature type="region of interest" description="Disordered" evidence="3">
    <location>
        <begin position="821"/>
        <end position="844"/>
    </location>
</feature>
<feature type="region of interest" description="Disordered" evidence="3">
    <location>
        <begin position="438"/>
        <end position="467"/>
    </location>
</feature>
<dbReference type="OrthoDB" id="2196114at2759"/>
<dbReference type="EMBL" id="JAAAIP010000575">
    <property type="protein sequence ID" value="KAG0314924.1"/>
    <property type="molecule type" value="Genomic_DNA"/>
</dbReference>
<feature type="compositionally biased region" description="Basic and acidic residues" evidence="3">
    <location>
        <begin position="1098"/>
        <end position="1114"/>
    </location>
</feature>
<dbReference type="Pfam" id="PF00653">
    <property type="entry name" value="BIR"/>
    <property type="match status" value="2"/>
</dbReference>
<dbReference type="PANTHER" id="PTHR46771:SF5">
    <property type="entry name" value="DETERIN"/>
    <property type="match status" value="1"/>
</dbReference>
<organism evidence="4 5">
    <name type="scientific">Dissophora globulifera</name>
    <dbReference type="NCBI Taxonomy" id="979702"/>
    <lineage>
        <taxon>Eukaryota</taxon>
        <taxon>Fungi</taxon>
        <taxon>Fungi incertae sedis</taxon>
        <taxon>Mucoromycota</taxon>
        <taxon>Mortierellomycotina</taxon>
        <taxon>Mortierellomycetes</taxon>
        <taxon>Mortierellales</taxon>
        <taxon>Mortierellaceae</taxon>
        <taxon>Dissophora</taxon>
    </lineage>
</organism>
<dbReference type="GO" id="GO:0046872">
    <property type="term" value="F:metal ion binding"/>
    <property type="evidence" value="ECO:0007669"/>
    <property type="project" value="UniProtKB-KW"/>
</dbReference>
<feature type="compositionally biased region" description="Polar residues" evidence="3">
    <location>
        <begin position="765"/>
        <end position="778"/>
    </location>
</feature>
<dbReference type="AlphaFoldDB" id="A0A9P6R8U1"/>
<evidence type="ECO:0000313" key="4">
    <source>
        <dbReference type="EMBL" id="KAG0314924.1"/>
    </source>
</evidence>
<feature type="region of interest" description="Disordered" evidence="3">
    <location>
        <begin position="1"/>
        <end position="20"/>
    </location>
</feature>
<feature type="compositionally biased region" description="Polar residues" evidence="3">
    <location>
        <begin position="670"/>
        <end position="696"/>
    </location>
</feature>
<dbReference type="Gene3D" id="1.10.1170.10">
    <property type="entry name" value="Inhibitor Of Apoptosis Protein (2mihbC-IAP-1), Chain A"/>
    <property type="match status" value="2"/>
</dbReference>
<feature type="compositionally biased region" description="Basic and acidic residues" evidence="3">
    <location>
        <begin position="749"/>
        <end position="764"/>
    </location>
</feature>
<feature type="compositionally biased region" description="Polar residues" evidence="3">
    <location>
        <begin position="217"/>
        <end position="227"/>
    </location>
</feature>
<keyword evidence="2" id="KW-0862">Zinc</keyword>
<dbReference type="InterPro" id="IPR001370">
    <property type="entry name" value="BIR_rpt"/>
</dbReference>
<evidence type="ECO:0008006" key="6">
    <source>
        <dbReference type="Google" id="ProtNLM"/>
    </source>
</evidence>
<evidence type="ECO:0000256" key="1">
    <source>
        <dbReference type="ARBA" id="ARBA00022723"/>
    </source>
</evidence>
<keyword evidence="1" id="KW-0479">Metal-binding</keyword>
<feature type="region of interest" description="Disordered" evidence="3">
    <location>
        <begin position="744"/>
        <end position="779"/>
    </location>
</feature>
<feature type="region of interest" description="Disordered" evidence="3">
    <location>
        <begin position="331"/>
        <end position="382"/>
    </location>
</feature>
<keyword evidence="5" id="KW-1185">Reference proteome</keyword>
<dbReference type="PROSITE" id="PS50143">
    <property type="entry name" value="BIR_REPEAT_2"/>
    <property type="match status" value="2"/>
</dbReference>
<dbReference type="PANTHER" id="PTHR46771">
    <property type="entry name" value="DETERIN"/>
    <property type="match status" value="1"/>
</dbReference>
<feature type="region of interest" description="Disordered" evidence="3">
    <location>
        <begin position="661"/>
        <end position="696"/>
    </location>
</feature>
<feature type="compositionally biased region" description="Polar residues" evidence="3">
    <location>
        <begin position="449"/>
        <end position="458"/>
    </location>
</feature>
<comment type="caution">
    <text evidence="4">The sequence shown here is derived from an EMBL/GenBank/DDBJ whole genome shotgun (WGS) entry which is preliminary data.</text>
</comment>
<gene>
    <name evidence="4" type="ORF">BGZ99_007769</name>
</gene>
<evidence type="ECO:0000313" key="5">
    <source>
        <dbReference type="Proteomes" id="UP000738325"/>
    </source>
</evidence>
<evidence type="ECO:0000256" key="3">
    <source>
        <dbReference type="SAM" id="MobiDB-lite"/>
    </source>
</evidence>
<accession>A0A9P6R8U1</accession>
<feature type="compositionally biased region" description="Basic residues" evidence="3">
    <location>
        <begin position="499"/>
        <end position="510"/>
    </location>
</feature>
<dbReference type="CDD" id="cd00022">
    <property type="entry name" value="BIR"/>
    <property type="match status" value="2"/>
</dbReference>
<name>A0A9P6R8U1_9FUNG</name>
<feature type="region of interest" description="Disordered" evidence="3">
    <location>
        <begin position="568"/>
        <end position="639"/>
    </location>
</feature>
<feature type="region of interest" description="Disordered" evidence="3">
    <location>
        <begin position="194"/>
        <end position="269"/>
    </location>
</feature>
<sequence>MESADARLRSFTQKTRSWPHPRDKYIATPDKLADAGFYWRPSNNSPDNVICFLCSKSLDGWADTDDPYDEHLSHSRLCGWAIIKTIPYYDNGDLPFNWDNMDELPKGERMTKARLDTFGKWWPHERTKGWFGTTKRMVNAGFFYSPTEESLDNVQCPYCYLALDGWEFTDDPVHEHQRREPMCPFFATRAAAPTKSSAAKASKTKRKNTVDIKDSSPNEQSLGSPRTQHVHAASVEKSSELKHHPTTRLFKQPTASSVPKEYTASDDPLSLAGNLASAEKRALRLGEEQMESSTPSVDINVSRGVTLQLTKASKGKRVATTELISQGIDMQGTPRIKIEGSGAPTSRADSAGSGYNPIPLQQISARSSRKRQNLDRADSITSTLSEPLSLPLESRSSSSATVITKKRKLKADAIAATEQFWESTVEDTDMDAVIDDDSDASGETEISAFHQTRSSSSAAGKLAPTQRRRKVVKTETFVDEVSQQQQQEDLVDETPLHTMAKRRGGAKRQPRKTDAANDQPTAKPKRKVASVRATQQGTRAASISRSSNSRKKRVGKVLIEIFDPPADVTDAQDYAREPEPGADSTAAPNLNDAEEPEEVEAMSASEEVVEKPNGTLRMSDERSSSVESGPTLANGRRTTMSRETSIFAAETALAIVAPPTLADPLESPDTAPQDSAATAPDSNSTLAAMDTQPFNVNSPPYDAEANAGDDIMLPSPMTPMRRPVVSLFDIENADIIIIDPSTPIRRPASRKDLEGWEDEDRRESGQSGMTSPFISPSQWEHHGSFLMSTPKPKAMSLMPIPGHTPRARIKDMVGNAESLSTTSLFKGSPGAKTSSRTNTLISPEQKQQKLINRLEGLMQDNDSEEVMAVAEHALMEEVKLLRRSQNKERRLAASAAAASSATLQAPSDQKSSDALQDRDVMMMGVELSDNNGDAHDDNINNINPPRTPIRNPGTTASLLFDSTTPGTPAGSGMGNSRTPLPVSKVISAIGAASRRNAPVTPFVRTPVKKSMNYLRLEDLEPNIGLPPLSSEQQSLEAQHGPEQRQQQHPQQEQQDRSISHSSSNTRNRHPVDPFADDDDPFQEYPNVSHLKPDQTMNSRREANAGSRESVRDQEDLGESSDSSRLRSRREQMDRIETSGGIKTQQTKPKLDIIDGNGNDDKLHRDPEENERRLRLVQGSGVNTRELKMTVEEFHRHCANEQIKMFELQCEAWIQRFLEEAERVRNAILDDGGR</sequence>
<dbReference type="SUPFAM" id="SSF57924">
    <property type="entry name" value="Inhibitor of apoptosis (IAP) repeat"/>
    <property type="match status" value="2"/>
</dbReference>